<dbReference type="EMBL" id="KN549495">
    <property type="protein sequence ID" value="KHJ97214.1"/>
    <property type="molecule type" value="Genomic_DNA"/>
</dbReference>
<accession>A0A0B1TJ03</accession>
<evidence type="ECO:0000259" key="1">
    <source>
        <dbReference type="Pfam" id="PF03028"/>
    </source>
</evidence>
<dbReference type="InterPro" id="IPR042219">
    <property type="entry name" value="AAA_lid_11_sf"/>
</dbReference>
<evidence type="ECO:0000313" key="4">
    <source>
        <dbReference type="Proteomes" id="UP000053660"/>
    </source>
</evidence>
<protein>
    <recommendedName>
        <fullName evidence="5">Dynein heavy chain</fullName>
    </recommendedName>
</protein>
<keyword evidence="4" id="KW-1185">Reference proteome</keyword>
<name>A0A0B1TJ03_OESDE</name>
<reference evidence="3 4" key="1">
    <citation type="submission" date="2014-03" db="EMBL/GenBank/DDBJ databases">
        <title>Draft genome of the hookworm Oesophagostomum dentatum.</title>
        <authorList>
            <person name="Mitreva M."/>
        </authorList>
    </citation>
    <scope>NUCLEOTIDE SEQUENCE [LARGE SCALE GENOMIC DNA]</scope>
    <source>
        <strain evidence="3 4">OD-Hann</strain>
    </source>
</reference>
<proteinExistence type="predicted"/>
<evidence type="ECO:0000259" key="2">
    <source>
        <dbReference type="Pfam" id="PF18198"/>
    </source>
</evidence>
<dbReference type="Gene3D" id="1.10.8.720">
    <property type="entry name" value="Region D6 of dynein motor"/>
    <property type="match status" value="1"/>
</dbReference>
<dbReference type="Pfam" id="PF03028">
    <property type="entry name" value="Dynein_heavy"/>
    <property type="match status" value="1"/>
</dbReference>
<evidence type="ECO:0000313" key="3">
    <source>
        <dbReference type="EMBL" id="KHJ97214.1"/>
    </source>
</evidence>
<dbReference type="InterPro" id="IPR027417">
    <property type="entry name" value="P-loop_NTPase"/>
</dbReference>
<dbReference type="GO" id="GO:0008569">
    <property type="term" value="F:minus-end-directed microtubule motor activity"/>
    <property type="evidence" value="ECO:0007669"/>
    <property type="project" value="InterPro"/>
</dbReference>
<evidence type="ECO:0008006" key="5">
    <source>
        <dbReference type="Google" id="ProtNLM"/>
    </source>
</evidence>
<dbReference type="OrthoDB" id="5593012at2759"/>
<dbReference type="Proteomes" id="UP000053660">
    <property type="component" value="Unassembled WGS sequence"/>
</dbReference>
<dbReference type="InterPro" id="IPR041658">
    <property type="entry name" value="AAA_lid_11"/>
</dbReference>
<gene>
    <name evidence="3" type="ORF">OESDEN_02808</name>
</gene>
<sequence length="155" mass="17924">MGQGQEQATIEGIRKASAEGQWLCLNNVHLMLSIIPTIQKELATVTLHERFRLWMTTEEEGKFPAIMLQQSLKVTFEPPPGIRNNLLRTYSQIDEARRSTLTTQAVFVLAWLHALLQERRTFIPQAWTKFYEFSNADVRVARVFVESLVRESSKF</sequence>
<dbReference type="PANTHER" id="PTHR45703">
    <property type="entry name" value="DYNEIN HEAVY CHAIN"/>
    <property type="match status" value="1"/>
</dbReference>
<dbReference type="GO" id="GO:0007018">
    <property type="term" value="P:microtubule-based movement"/>
    <property type="evidence" value="ECO:0007669"/>
    <property type="project" value="InterPro"/>
</dbReference>
<dbReference type="InterPro" id="IPR026983">
    <property type="entry name" value="DHC"/>
</dbReference>
<feature type="domain" description="Dynein heavy chain AAA lid" evidence="2">
    <location>
        <begin position="104"/>
        <end position="152"/>
    </location>
</feature>
<dbReference type="InterPro" id="IPR004273">
    <property type="entry name" value="Dynein_heavy_D6_P-loop"/>
</dbReference>
<dbReference type="GO" id="GO:0051959">
    <property type="term" value="F:dynein light intermediate chain binding"/>
    <property type="evidence" value="ECO:0007669"/>
    <property type="project" value="InterPro"/>
</dbReference>
<dbReference type="Gene3D" id="3.40.50.300">
    <property type="entry name" value="P-loop containing nucleotide triphosphate hydrolases"/>
    <property type="match status" value="1"/>
</dbReference>
<organism evidence="3 4">
    <name type="scientific">Oesophagostomum dentatum</name>
    <name type="common">Nodular worm</name>
    <dbReference type="NCBI Taxonomy" id="61180"/>
    <lineage>
        <taxon>Eukaryota</taxon>
        <taxon>Metazoa</taxon>
        <taxon>Ecdysozoa</taxon>
        <taxon>Nematoda</taxon>
        <taxon>Chromadorea</taxon>
        <taxon>Rhabditida</taxon>
        <taxon>Rhabditina</taxon>
        <taxon>Rhabditomorpha</taxon>
        <taxon>Strongyloidea</taxon>
        <taxon>Strongylidae</taxon>
        <taxon>Oesophagostomum</taxon>
    </lineage>
</organism>
<dbReference type="GO" id="GO:0030286">
    <property type="term" value="C:dynein complex"/>
    <property type="evidence" value="ECO:0007669"/>
    <property type="project" value="InterPro"/>
</dbReference>
<dbReference type="AlphaFoldDB" id="A0A0B1TJ03"/>
<dbReference type="GO" id="GO:0045505">
    <property type="term" value="F:dynein intermediate chain binding"/>
    <property type="evidence" value="ECO:0007669"/>
    <property type="project" value="InterPro"/>
</dbReference>
<feature type="domain" description="Dynein heavy chain region D6 P-loop" evidence="1">
    <location>
        <begin position="1"/>
        <end position="75"/>
    </location>
</feature>
<dbReference type="PANTHER" id="PTHR45703:SF22">
    <property type="entry name" value="DYNEIN CYTOPLASMIC 2 HEAVY CHAIN 1"/>
    <property type="match status" value="1"/>
</dbReference>
<dbReference type="Pfam" id="PF18198">
    <property type="entry name" value="AAA_lid_11"/>
    <property type="match status" value="1"/>
</dbReference>